<reference evidence="3 4" key="1">
    <citation type="submission" date="2020-08" db="EMBL/GenBank/DDBJ databases">
        <title>Genomic Encyclopedia of Type Strains, Phase IV (KMG-IV): sequencing the most valuable type-strain genomes for metagenomic binning, comparative biology and taxonomic classification.</title>
        <authorList>
            <person name="Goeker M."/>
        </authorList>
    </citation>
    <scope>NUCLEOTIDE SEQUENCE [LARGE SCALE GENOMIC DNA]</scope>
    <source>
        <strain evidence="3 4">DSM 12251</strain>
    </source>
</reference>
<evidence type="ECO:0000259" key="2">
    <source>
        <dbReference type="Pfam" id="PF03372"/>
    </source>
</evidence>
<dbReference type="Gene3D" id="3.60.10.10">
    <property type="entry name" value="Endonuclease/exonuclease/phosphatase"/>
    <property type="match status" value="1"/>
</dbReference>
<feature type="domain" description="Endonuclease/exonuclease/phosphatase" evidence="2">
    <location>
        <begin position="103"/>
        <end position="298"/>
    </location>
</feature>
<dbReference type="Proteomes" id="UP000534294">
    <property type="component" value="Unassembled WGS sequence"/>
</dbReference>
<evidence type="ECO:0000256" key="1">
    <source>
        <dbReference type="SAM" id="Phobius"/>
    </source>
</evidence>
<evidence type="ECO:0000313" key="3">
    <source>
        <dbReference type="EMBL" id="MBB5036665.1"/>
    </source>
</evidence>
<comment type="caution">
    <text evidence="3">The sequence shown here is derived from an EMBL/GenBank/DDBJ whole genome shotgun (WGS) entry which is preliminary data.</text>
</comment>
<accession>A0A7W8DP16</accession>
<protein>
    <recommendedName>
        <fullName evidence="2">Endonuclease/exonuclease/phosphatase domain-containing protein</fullName>
    </recommendedName>
</protein>
<evidence type="ECO:0000313" key="4">
    <source>
        <dbReference type="Proteomes" id="UP000534294"/>
    </source>
</evidence>
<keyword evidence="1" id="KW-0472">Membrane</keyword>
<keyword evidence="1" id="KW-1133">Transmembrane helix</keyword>
<dbReference type="SUPFAM" id="SSF56219">
    <property type="entry name" value="DNase I-like"/>
    <property type="match status" value="1"/>
</dbReference>
<dbReference type="Pfam" id="PF03372">
    <property type="entry name" value="Exo_endo_phos"/>
    <property type="match status" value="1"/>
</dbReference>
<keyword evidence="4" id="KW-1185">Reference proteome</keyword>
<dbReference type="InterPro" id="IPR005135">
    <property type="entry name" value="Endo/exonuclease/phosphatase"/>
</dbReference>
<gene>
    <name evidence="3" type="ORF">HNQ64_000899</name>
</gene>
<dbReference type="EMBL" id="JACHIF010000001">
    <property type="protein sequence ID" value="MBB5036665.1"/>
    <property type="molecule type" value="Genomic_DNA"/>
</dbReference>
<feature type="transmembrane region" description="Helical" evidence="1">
    <location>
        <begin position="12"/>
        <end position="27"/>
    </location>
</feature>
<organism evidence="3 4">
    <name type="scientific">Prosthecobacter dejongeii</name>
    <dbReference type="NCBI Taxonomy" id="48465"/>
    <lineage>
        <taxon>Bacteria</taxon>
        <taxon>Pseudomonadati</taxon>
        <taxon>Verrucomicrobiota</taxon>
        <taxon>Verrucomicrobiia</taxon>
        <taxon>Verrucomicrobiales</taxon>
        <taxon>Verrucomicrobiaceae</taxon>
        <taxon>Prosthecobacter</taxon>
    </lineage>
</organism>
<dbReference type="InterPro" id="IPR036691">
    <property type="entry name" value="Endo/exonu/phosph_ase_sf"/>
</dbReference>
<dbReference type="RefSeq" id="WP_184205733.1">
    <property type="nucleotide sequence ID" value="NZ_JACHIF010000001.1"/>
</dbReference>
<proteinExistence type="predicted"/>
<sequence>MTTRLLRFSHRAGWAVLVLGIALQFGLKDHLFGFRLLFYAMPKPCLLALAVTLLVWPKTGFKSRGTAALLAVFLGSTWMMASWRGTAPPLSQRDESTEVRVLYWNLCRPKELHQGMVDLVKEFQPHVAAFVEPGRSQMEENCRRYEALLPGYQAAWMPRGILWLSRVPSRYRDRGKLEGAGAYARFDVNGLGPTFPIVVADVHPHPFHWRKGQLDEALTQAQGRGDAILVGDFNTPLESGLLEDYRKHFTHALEVAGEGFKETWPLGLPLLSLDHFWLGPDWEVVEARKVWRITSSDHAALCVTLRRKAK</sequence>
<dbReference type="AlphaFoldDB" id="A0A7W8DP16"/>
<name>A0A7W8DP16_9BACT</name>
<keyword evidence="1" id="KW-0812">Transmembrane</keyword>
<dbReference type="GO" id="GO:0003824">
    <property type="term" value="F:catalytic activity"/>
    <property type="evidence" value="ECO:0007669"/>
    <property type="project" value="InterPro"/>
</dbReference>